<keyword evidence="1" id="KW-0694">RNA-binding</keyword>
<dbReference type="InterPro" id="IPR050907">
    <property type="entry name" value="SRSF"/>
</dbReference>
<dbReference type="Proteomes" id="UP001642484">
    <property type="component" value="Unassembled WGS sequence"/>
</dbReference>
<dbReference type="Gene3D" id="3.30.70.330">
    <property type="match status" value="1"/>
</dbReference>
<evidence type="ECO:0000313" key="4">
    <source>
        <dbReference type="EMBL" id="CAK9031181.1"/>
    </source>
</evidence>
<gene>
    <name evidence="4" type="ORF">CCMP2556_LOCUS18180</name>
</gene>
<evidence type="ECO:0000313" key="5">
    <source>
        <dbReference type="Proteomes" id="UP001642484"/>
    </source>
</evidence>
<dbReference type="Pfam" id="PF00076">
    <property type="entry name" value="RRM_1"/>
    <property type="match status" value="1"/>
</dbReference>
<proteinExistence type="predicted"/>
<evidence type="ECO:0000256" key="1">
    <source>
        <dbReference type="PROSITE-ProRule" id="PRU00176"/>
    </source>
</evidence>
<reference evidence="4 5" key="1">
    <citation type="submission" date="2024-02" db="EMBL/GenBank/DDBJ databases">
        <authorList>
            <person name="Chen Y."/>
            <person name="Shah S."/>
            <person name="Dougan E. K."/>
            <person name="Thang M."/>
            <person name="Chan C."/>
        </authorList>
    </citation>
    <scope>NUCLEOTIDE SEQUENCE [LARGE SCALE GENOMIC DNA]</scope>
</reference>
<organism evidence="4 5">
    <name type="scientific">Durusdinium trenchii</name>
    <dbReference type="NCBI Taxonomy" id="1381693"/>
    <lineage>
        <taxon>Eukaryota</taxon>
        <taxon>Sar</taxon>
        <taxon>Alveolata</taxon>
        <taxon>Dinophyceae</taxon>
        <taxon>Suessiales</taxon>
        <taxon>Symbiodiniaceae</taxon>
        <taxon>Durusdinium</taxon>
    </lineage>
</organism>
<name>A0ABP0KWD1_9DINO</name>
<evidence type="ECO:0000256" key="2">
    <source>
        <dbReference type="SAM" id="MobiDB-lite"/>
    </source>
</evidence>
<evidence type="ECO:0000259" key="3">
    <source>
        <dbReference type="PROSITE" id="PS50102"/>
    </source>
</evidence>
<feature type="compositionally biased region" description="Basic and acidic residues" evidence="2">
    <location>
        <begin position="125"/>
        <end position="136"/>
    </location>
</feature>
<feature type="domain" description="RRM" evidence="3">
    <location>
        <begin position="3"/>
        <end position="78"/>
    </location>
</feature>
<dbReference type="SUPFAM" id="SSF54928">
    <property type="entry name" value="RNA-binding domain, RBD"/>
    <property type="match status" value="1"/>
</dbReference>
<dbReference type="PROSITE" id="PS50102">
    <property type="entry name" value="RRM"/>
    <property type="match status" value="1"/>
</dbReference>
<dbReference type="SMART" id="SM00360">
    <property type="entry name" value="RRM"/>
    <property type="match status" value="1"/>
</dbReference>
<dbReference type="EMBL" id="CAXAMN010010224">
    <property type="protein sequence ID" value="CAK9031181.1"/>
    <property type="molecule type" value="Genomic_DNA"/>
</dbReference>
<dbReference type="InterPro" id="IPR000504">
    <property type="entry name" value="RRM_dom"/>
</dbReference>
<keyword evidence="5" id="KW-1185">Reference proteome</keyword>
<dbReference type="InterPro" id="IPR012677">
    <property type="entry name" value="Nucleotide-bd_a/b_plait_sf"/>
</dbReference>
<feature type="compositionally biased region" description="Basic residues" evidence="2">
    <location>
        <begin position="93"/>
        <end position="124"/>
    </location>
</feature>
<comment type="caution">
    <text evidence="4">The sequence shown here is derived from an EMBL/GenBank/DDBJ whole genome shotgun (WGS) entry which is preliminary data.</text>
</comment>
<dbReference type="InterPro" id="IPR035979">
    <property type="entry name" value="RBD_domain_sf"/>
</dbReference>
<dbReference type="PANTHER" id="PTHR23147">
    <property type="entry name" value="SERINE/ARGININE RICH SPLICING FACTOR"/>
    <property type="match status" value="1"/>
</dbReference>
<feature type="region of interest" description="Disordered" evidence="2">
    <location>
        <begin position="76"/>
        <end position="142"/>
    </location>
</feature>
<protein>
    <recommendedName>
        <fullName evidence="3">RRM domain-containing protein</fullName>
    </recommendedName>
</protein>
<accession>A0ABP0KWD1</accession>
<sequence>MPTRIYVGNLDKDMPPEKEELARKFKKYGEMVDVWVSRQPPGFAFVTYETYKDALKAIEGMDGVKFQGKTLNIQLSVGKGGGFAGASAQPPTKPRRSPRRSPSRRRSRSRHARRSPERRRRDRSHSRSESPRRDRGSPSYGR</sequence>